<feature type="compositionally biased region" description="Low complexity" evidence="1">
    <location>
        <begin position="194"/>
        <end position="209"/>
    </location>
</feature>
<feature type="compositionally biased region" description="Low complexity" evidence="1">
    <location>
        <begin position="28"/>
        <end position="41"/>
    </location>
</feature>
<dbReference type="EMBL" id="WUYX01000070">
    <property type="protein sequence ID" value="MXV64351.1"/>
    <property type="molecule type" value="Genomic_DNA"/>
</dbReference>
<keyword evidence="3" id="KW-1185">Reference proteome</keyword>
<gene>
    <name evidence="2" type="ORF">GS429_20220</name>
</gene>
<name>A0A6B0VR90_9EURY</name>
<evidence type="ECO:0000313" key="2">
    <source>
        <dbReference type="EMBL" id="MXV64351.1"/>
    </source>
</evidence>
<feature type="region of interest" description="Disordered" evidence="1">
    <location>
        <begin position="28"/>
        <end position="84"/>
    </location>
</feature>
<feature type="compositionally biased region" description="Basic and acidic residues" evidence="1">
    <location>
        <begin position="51"/>
        <end position="76"/>
    </location>
</feature>
<comment type="caution">
    <text evidence="2">The sequence shown here is derived from an EMBL/GenBank/DDBJ whole genome shotgun (WGS) entry which is preliminary data.</text>
</comment>
<evidence type="ECO:0000313" key="3">
    <source>
        <dbReference type="Proteomes" id="UP000434101"/>
    </source>
</evidence>
<protein>
    <submittedName>
        <fullName evidence="2">Uncharacterized protein</fullName>
    </submittedName>
</protein>
<feature type="region of interest" description="Disordered" evidence="1">
    <location>
        <begin position="191"/>
        <end position="227"/>
    </location>
</feature>
<dbReference type="RefSeq" id="WP_160067574.1">
    <property type="nucleotide sequence ID" value="NZ_WUYX01000070.1"/>
</dbReference>
<feature type="compositionally biased region" description="Basic and acidic residues" evidence="1">
    <location>
        <begin position="216"/>
        <end position="227"/>
    </location>
</feature>
<organism evidence="2 3">
    <name type="scientific">Natronorubrum halalkaliphilum</name>
    <dbReference type="NCBI Taxonomy" id="2691917"/>
    <lineage>
        <taxon>Archaea</taxon>
        <taxon>Methanobacteriati</taxon>
        <taxon>Methanobacteriota</taxon>
        <taxon>Stenosarchaea group</taxon>
        <taxon>Halobacteria</taxon>
        <taxon>Halobacteriales</taxon>
        <taxon>Natrialbaceae</taxon>
        <taxon>Natronorubrum</taxon>
    </lineage>
</organism>
<accession>A0A6B0VR90</accession>
<dbReference type="OrthoDB" id="242771at2157"/>
<sequence>MPSNGTISRRRTLAATSGVLGAVLAGCAGESESESSSTAEFNESDGAAYESTHEYEVLSVRSTDDEHFVHPSKDEASAEDDADDRLSPRYRRTLQFVLDEDEADALWIEDDRTDGDVRDLREFVDATDFDTQTIVIDQRTIDDCYERRVRGVLAESDSLRTRYCQRLKPPETPCEADKTVMEAVVFRIERSYEESPSSRGSSEGMSCRGPVVATRSDAHADTVEGSD</sequence>
<evidence type="ECO:0000256" key="1">
    <source>
        <dbReference type="SAM" id="MobiDB-lite"/>
    </source>
</evidence>
<reference evidence="2 3" key="1">
    <citation type="submission" date="2020-01" db="EMBL/GenBank/DDBJ databases">
        <title>Natronorubrum sp. JWXQ-INN 674 isolated from Inner Mongolia Autonomous Region of China.</title>
        <authorList>
            <person name="Xue Q."/>
        </authorList>
    </citation>
    <scope>NUCLEOTIDE SEQUENCE [LARGE SCALE GENOMIC DNA]</scope>
    <source>
        <strain evidence="2 3">JWXQ-INN-674</strain>
    </source>
</reference>
<dbReference type="AlphaFoldDB" id="A0A6B0VR90"/>
<proteinExistence type="predicted"/>
<dbReference type="Proteomes" id="UP000434101">
    <property type="component" value="Unassembled WGS sequence"/>
</dbReference>